<evidence type="ECO:0000313" key="3">
    <source>
        <dbReference type="Proteomes" id="UP000235145"/>
    </source>
</evidence>
<comment type="caution">
    <text evidence="2">The sequence shown here is derived from an EMBL/GenBank/DDBJ whole genome shotgun (WGS) entry which is preliminary data.</text>
</comment>
<protein>
    <recommendedName>
        <fullName evidence="4">Myb/SANT-like domain-containing protein</fullName>
    </recommendedName>
</protein>
<dbReference type="PANTHER" id="PTHR46250:SF17">
    <property type="entry name" value="MYB_SANT-LIKE DOMAIN-CONTAINING PROTEIN"/>
    <property type="match status" value="1"/>
</dbReference>
<feature type="compositionally biased region" description="Polar residues" evidence="1">
    <location>
        <begin position="107"/>
        <end position="121"/>
    </location>
</feature>
<dbReference type="AlphaFoldDB" id="A0A9R1WQM3"/>
<name>A0A9R1WQM3_LACSA</name>
<dbReference type="EMBL" id="NBSK02000001">
    <property type="protein sequence ID" value="KAJ0226916.1"/>
    <property type="molecule type" value="Genomic_DNA"/>
</dbReference>
<sequence length="186" mass="21309">MTSQIRNYKTWTNNEEAKLVEALVNMTNAGGFKDDNGFKSGYLQHLEQTLKQSLPDSGILDLCIVFGKDRPQGNRARDFIEMEQDVNLEEEMQESDDDILESEEISHNTSVQNDETSPSVRSNKRKRRADDVFHNVVGLITESLFEQQKNIQHSQTLSSASCLFDSNHVISSQHFQTHVENYKHMC</sequence>
<reference evidence="2 3" key="1">
    <citation type="journal article" date="2017" name="Nat. Commun.">
        <title>Genome assembly with in vitro proximity ligation data and whole-genome triplication in lettuce.</title>
        <authorList>
            <person name="Reyes-Chin-Wo S."/>
            <person name="Wang Z."/>
            <person name="Yang X."/>
            <person name="Kozik A."/>
            <person name="Arikit S."/>
            <person name="Song C."/>
            <person name="Xia L."/>
            <person name="Froenicke L."/>
            <person name="Lavelle D.O."/>
            <person name="Truco M.J."/>
            <person name="Xia R."/>
            <person name="Zhu S."/>
            <person name="Xu C."/>
            <person name="Xu H."/>
            <person name="Xu X."/>
            <person name="Cox K."/>
            <person name="Korf I."/>
            <person name="Meyers B.C."/>
            <person name="Michelmore R.W."/>
        </authorList>
    </citation>
    <scope>NUCLEOTIDE SEQUENCE [LARGE SCALE GENOMIC DNA]</scope>
    <source>
        <strain evidence="3">cv. Salinas</strain>
        <tissue evidence="2">Seedlings</tissue>
    </source>
</reference>
<feature type="region of interest" description="Disordered" evidence="1">
    <location>
        <begin position="104"/>
        <end position="127"/>
    </location>
</feature>
<keyword evidence="3" id="KW-1185">Reference proteome</keyword>
<evidence type="ECO:0000256" key="1">
    <source>
        <dbReference type="SAM" id="MobiDB-lite"/>
    </source>
</evidence>
<dbReference type="PANTHER" id="PTHR46250">
    <property type="entry name" value="MYB/SANT-LIKE DNA-BINDING DOMAIN PROTEIN-RELATED"/>
    <property type="match status" value="1"/>
</dbReference>
<evidence type="ECO:0000313" key="2">
    <source>
        <dbReference type="EMBL" id="KAJ0226916.1"/>
    </source>
</evidence>
<dbReference type="Proteomes" id="UP000235145">
    <property type="component" value="Unassembled WGS sequence"/>
</dbReference>
<evidence type="ECO:0008006" key="4">
    <source>
        <dbReference type="Google" id="ProtNLM"/>
    </source>
</evidence>
<gene>
    <name evidence="2" type="ORF">LSAT_V11C100012950</name>
</gene>
<proteinExistence type="predicted"/>
<accession>A0A9R1WQM3</accession>
<organism evidence="2 3">
    <name type="scientific">Lactuca sativa</name>
    <name type="common">Garden lettuce</name>
    <dbReference type="NCBI Taxonomy" id="4236"/>
    <lineage>
        <taxon>Eukaryota</taxon>
        <taxon>Viridiplantae</taxon>
        <taxon>Streptophyta</taxon>
        <taxon>Embryophyta</taxon>
        <taxon>Tracheophyta</taxon>
        <taxon>Spermatophyta</taxon>
        <taxon>Magnoliopsida</taxon>
        <taxon>eudicotyledons</taxon>
        <taxon>Gunneridae</taxon>
        <taxon>Pentapetalae</taxon>
        <taxon>asterids</taxon>
        <taxon>campanulids</taxon>
        <taxon>Asterales</taxon>
        <taxon>Asteraceae</taxon>
        <taxon>Cichorioideae</taxon>
        <taxon>Cichorieae</taxon>
        <taxon>Lactucinae</taxon>
        <taxon>Lactuca</taxon>
    </lineage>
</organism>